<dbReference type="Gramene" id="AET2Gv20527000.7">
    <property type="protein sequence ID" value="AET2Gv20527000.7"/>
    <property type="gene ID" value="AET2Gv20527000"/>
</dbReference>
<evidence type="ECO:0000313" key="2">
    <source>
        <dbReference type="Proteomes" id="UP000015105"/>
    </source>
</evidence>
<reference evidence="1" key="3">
    <citation type="journal article" date="2017" name="Nature">
        <title>Genome sequence of the progenitor of the wheat D genome Aegilops tauschii.</title>
        <authorList>
            <person name="Luo M.C."/>
            <person name="Gu Y.Q."/>
            <person name="Puiu D."/>
            <person name="Wang H."/>
            <person name="Twardziok S.O."/>
            <person name="Deal K.R."/>
            <person name="Huo N."/>
            <person name="Zhu T."/>
            <person name="Wang L."/>
            <person name="Wang Y."/>
            <person name="McGuire P.E."/>
            <person name="Liu S."/>
            <person name="Long H."/>
            <person name="Ramasamy R.K."/>
            <person name="Rodriguez J.C."/>
            <person name="Van S.L."/>
            <person name="Yuan L."/>
            <person name="Wang Z."/>
            <person name="Xia Z."/>
            <person name="Xiao L."/>
            <person name="Anderson O.D."/>
            <person name="Ouyang S."/>
            <person name="Liang Y."/>
            <person name="Zimin A.V."/>
            <person name="Pertea G."/>
            <person name="Qi P."/>
            <person name="Bennetzen J.L."/>
            <person name="Dai X."/>
            <person name="Dawson M.W."/>
            <person name="Muller H.G."/>
            <person name="Kugler K."/>
            <person name="Rivarola-Duarte L."/>
            <person name="Spannagl M."/>
            <person name="Mayer K.F.X."/>
            <person name="Lu F.H."/>
            <person name="Bevan M.W."/>
            <person name="Leroy P."/>
            <person name="Li P."/>
            <person name="You F.M."/>
            <person name="Sun Q."/>
            <person name="Liu Z."/>
            <person name="Lyons E."/>
            <person name="Wicker T."/>
            <person name="Salzberg S.L."/>
            <person name="Devos K.M."/>
            <person name="Dvorak J."/>
        </authorList>
    </citation>
    <scope>NUCLEOTIDE SEQUENCE [LARGE SCALE GENOMIC DNA]</scope>
    <source>
        <strain evidence="1">cv. AL8/78</strain>
    </source>
</reference>
<reference evidence="1" key="5">
    <citation type="journal article" date="2021" name="G3 (Bethesda)">
        <title>Aegilops tauschii genome assembly Aet v5.0 features greater sequence contiguity and improved annotation.</title>
        <authorList>
            <person name="Wang L."/>
            <person name="Zhu T."/>
            <person name="Rodriguez J.C."/>
            <person name="Deal K.R."/>
            <person name="Dubcovsky J."/>
            <person name="McGuire P.E."/>
            <person name="Lux T."/>
            <person name="Spannagl M."/>
            <person name="Mayer K.F.X."/>
            <person name="Baldrich P."/>
            <person name="Meyers B.C."/>
            <person name="Huo N."/>
            <person name="Gu Y.Q."/>
            <person name="Zhou H."/>
            <person name="Devos K.M."/>
            <person name="Bennetzen J.L."/>
            <person name="Unver T."/>
            <person name="Budak H."/>
            <person name="Gulick P.J."/>
            <person name="Galiba G."/>
            <person name="Kalapos B."/>
            <person name="Nelson D.R."/>
            <person name="Li P."/>
            <person name="You F.M."/>
            <person name="Luo M.C."/>
            <person name="Dvorak J."/>
        </authorList>
    </citation>
    <scope>NUCLEOTIDE SEQUENCE [LARGE SCALE GENOMIC DNA]</scope>
    <source>
        <strain evidence="1">cv. AL8/78</strain>
    </source>
</reference>
<dbReference type="Proteomes" id="UP000015105">
    <property type="component" value="Chromosome 2D"/>
</dbReference>
<proteinExistence type="predicted"/>
<keyword evidence="2" id="KW-1185">Reference proteome</keyword>
<dbReference type="SUPFAM" id="SSF56436">
    <property type="entry name" value="C-type lectin-like"/>
    <property type="match status" value="1"/>
</dbReference>
<evidence type="ECO:0000313" key="1">
    <source>
        <dbReference type="EnsemblPlants" id="AET2Gv20527000.7"/>
    </source>
</evidence>
<protein>
    <submittedName>
        <fullName evidence="1">Uncharacterized protein</fullName>
    </submittedName>
</protein>
<reference evidence="2" key="1">
    <citation type="journal article" date="2014" name="Science">
        <title>Ancient hybridizations among the ancestral genomes of bread wheat.</title>
        <authorList>
            <consortium name="International Wheat Genome Sequencing Consortium,"/>
            <person name="Marcussen T."/>
            <person name="Sandve S.R."/>
            <person name="Heier L."/>
            <person name="Spannagl M."/>
            <person name="Pfeifer M."/>
            <person name="Jakobsen K.S."/>
            <person name="Wulff B.B."/>
            <person name="Steuernagel B."/>
            <person name="Mayer K.F."/>
            <person name="Olsen O.A."/>
        </authorList>
    </citation>
    <scope>NUCLEOTIDE SEQUENCE [LARGE SCALE GENOMIC DNA]</scope>
    <source>
        <strain evidence="2">cv. AL8/78</strain>
    </source>
</reference>
<organism evidence="1 2">
    <name type="scientific">Aegilops tauschii subsp. strangulata</name>
    <name type="common">Goatgrass</name>
    <dbReference type="NCBI Taxonomy" id="200361"/>
    <lineage>
        <taxon>Eukaryota</taxon>
        <taxon>Viridiplantae</taxon>
        <taxon>Streptophyta</taxon>
        <taxon>Embryophyta</taxon>
        <taxon>Tracheophyta</taxon>
        <taxon>Spermatophyta</taxon>
        <taxon>Magnoliopsida</taxon>
        <taxon>Liliopsida</taxon>
        <taxon>Poales</taxon>
        <taxon>Poaceae</taxon>
        <taxon>BOP clade</taxon>
        <taxon>Pooideae</taxon>
        <taxon>Triticodae</taxon>
        <taxon>Triticeae</taxon>
        <taxon>Triticinae</taxon>
        <taxon>Aegilops</taxon>
    </lineage>
</organism>
<dbReference type="AlphaFoldDB" id="A0A453BJ75"/>
<accession>A0A453BJ75</accession>
<reference evidence="1" key="4">
    <citation type="submission" date="2019-03" db="UniProtKB">
        <authorList>
            <consortium name="EnsemblPlants"/>
        </authorList>
    </citation>
    <scope>IDENTIFICATION</scope>
</reference>
<dbReference type="InterPro" id="IPR016187">
    <property type="entry name" value="CTDL_fold"/>
</dbReference>
<dbReference type="EnsemblPlants" id="AET2Gv20527000.7">
    <property type="protein sequence ID" value="AET2Gv20527000.7"/>
    <property type="gene ID" value="AET2Gv20527000"/>
</dbReference>
<sequence>MACSTYGCKLSAAGTSDEIYIHQLAVTFEEATNYCKSEVACTSNGEVFLFHDMTKFSQLFDFIVLPYVYLYLLRNNYLQLFHPLSACISVSRVVFVEWVIQPMDTNVVFLCKRKKDQ</sequence>
<name>A0A453BJ75_AEGTS</name>
<reference evidence="2" key="2">
    <citation type="journal article" date="2017" name="Nat. Plants">
        <title>The Aegilops tauschii genome reveals multiple impacts of transposons.</title>
        <authorList>
            <person name="Zhao G."/>
            <person name="Zou C."/>
            <person name="Li K."/>
            <person name="Wang K."/>
            <person name="Li T."/>
            <person name="Gao L."/>
            <person name="Zhang X."/>
            <person name="Wang H."/>
            <person name="Yang Z."/>
            <person name="Liu X."/>
            <person name="Jiang W."/>
            <person name="Mao L."/>
            <person name="Kong X."/>
            <person name="Jiao Y."/>
            <person name="Jia J."/>
        </authorList>
    </citation>
    <scope>NUCLEOTIDE SEQUENCE [LARGE SCALE GENOMIC DNA]</scope>
    <source>
        <strain evidence="2">cv. AL8/78</strain>
    </source>
</reference>